<proteinExistence type="predicted"/>
<evidence type="ECO:0000256" key="1">
    <source>
        <dbReference type="SAM" id="Phobius"/>
    </source>
</evidence>
<keyword evidence="1" id="KW-1133">Transmembrane helix</keyword>
<dbReference type="AlphaFoldDB" id="A0A6C0KBM8"/>
<feature type="transmembrane region" description="Helical" evidence="1">
    <location>
        <begin position="16"/>
        <end position="37"/>
    </location>
</feature>
<reference evidence="2" key="1">
    <citation type="journal article" date="2020" name="Nature">
        <title>Giant virus diversity and host interactions through global metagenomics.</title>
        <authorList>
            <person name="Schulz F."/>
            <person name="Roux S."/>
            <person name="Paez-Espino D."/>
            <person name="Jungbluth S."/>
            <person name="Walsh D.A."/>
            <person name="Denef V.J."/>
            <person name="McMahon K.D."/>
            <person name="Konstantinidis K.T."/>
            <person name="Eloe-Fadrosh E.A."/>
            <person name="Kyrpides N.C."/>
            <person name="Woyke T."/>
        </authorList>
    </citation>
    <scope>NUCLEOTIDE SEQUENCE</scope>
    <source>
        <strain evidence="2">GVMAG-S-1101182-85</strain>
    </source>
</reference>
<name>A0A6C0KBM8_9ZZZZ</name>
<keyword evidence="1" id="KW-0812">Transmembrane</keyword>
<evidence type="ECO:0000313" key="2">
    <source>
        <dbReference type="EMBL" id="QHU14240.1"/>
    </source>
</evidence>
<keyword evidence="1" id="KW-0472">Membrane</keyword>
<dbReference type="EMBL" id="MN740836">
    <property type="protein sequence ID" value="QHU14240.1"/>
    <property type="molecule type" value="Genomic_DNA"/>
</dbReference>
<sequence>MEAGSPNASNAPYSTLFYVGLSALIALAVGITIWNVVIRSKQGFTGMPAMPAMPGMPRMSGSQKKSEGFQGPTNGVSDISCGQESAEAVAIADLFATKKSTTGEGQRDLLEFKVILSKLCCIKHDLVSTAQVVQATMYIPYNTTHDRENPADTVARCFTKSIPPRDLEISFDTWKKRAMVLLSRLCTSYNITDPESARIKNSFDSLWMDVYSIAQGACTPPLKAPAYGSPRDPKPFLPETIEDLGPYKGYY</sequence>
<accession>A0A6C0KBM8</accession>
<protein>
    <submittedName>
        <fullName evidence="2">Uncharacterized protein</fullName>
    </submittedName>
</protein>
<organism evidence="2">
    <name type="scientific">viral metagenome</name>
    <dbReference type="NCBI Taxonomy" id="1070528"/>
    <lineage>
        <taxon>unclassified sequences</taxon>
        <taxon>metagenomes</taxon>
        <taxon>organismal metagenomes</taxon>
    </lineage>
</organism>